<keyword evidence="2 8" id="KW-0813">Transport</keyword>
<keyword evidence="5 8" id="KW-0408">Iron</keyword>
<name>A0A6G2BJT9_9ACTN</name>
<feature type="domain" description="4Fe-4S ferredoxin-type" evidence="9">
    <location>
        <begin position="1"/>
        <end position="29"/>
    </location>
</feature>
<dbReference type="InterPro" id="IPR017896">
    <property type="entry name" value="4Fe4S_Fe-S-bd"/>
</dbReference>
<evidence type="ECO:0000313" key="10">
    <source>
        <dbReference type="EMBL" id="MTE22551.1"/>
    </source>
</evidence>
<sequence>MKVHADRDRCIGAGLCALNAPSVFDQDDAGLVVVLNDSPSDAEAADAHKLAEHICPSKAILISDG</sequence>
<dbReference type="Proteomes" id="UP000473014">
    <property type="component" value="Unassembled WGS sequence"/>
</dbReference>
<keyword evidence="6 8" id="KW-0411">Iron-sulfur</keyword>
<keyword evidence="11" id="KW-1185">Reference proteome</keyword>
<dbReference type="Pfam" id="PF13370">
    <property type="entry name" value="Fer4_13"/>
    <property type="match status" value="1"/>
</dbReference>
<evidence type="ECO:0000256" key="5">
    <source>
        <dbReference type="ARBA" id="ARBA00023004"/>
    </source>
</evidence>
<dbReference type="OrthoDB" id="9803319at2"/>
<evidence type="ECO:0000256" key="2">
    <source>
        <dbReference type="ARBA" id="ARBA00022448"/>
    </source>
</evidence>
<organism evidence="10 11">
    <name type="scientific">Streptomyces taklimakanensis</name>
    <dbReference type="NCBI Taxonomy" id="2569853"/>
    <lineage>
        <taxon>Bacteria</taxon>
        <taxon>Bacillati</taxon>
        <taxon>Actinomycetota</taxon>
        <taxon>Actinomycetes</taxon>
        <taxon>Kitasatosporales</taxon>
        <taxon>Streptomycetaceae</taxon>
        <taxon>Streptomyces</taxon>
    </lineage>
</organism>
<evidence type="ECO:0000256" key="7">
    <source>
        <dbReference type="ARBA" id="ARBA00023291"/>
    </source>
</evidence>
<comment type="function">
    <text evidence="8">Ferredoxins are iron-sulfur proteins that transfer electrons in a wide variety of metabolic reactions.</text>
</comment>
<keyword evidence="4 8" id="KW-0249">Electron transport</keyword>
<keyword evidence="7" id="KW-0003">3Fe-4S</keyword>
<dbReference type="Gene3D" id="3.30.70.20">
    <property type="match status" value="1"/>
</dbReference>
<protein>
    <recommendedName>
        <fullName evidence="8">Ferredoxin</fullName>
    </recommendedName>
</protein>
<gene>
    <name evidence="10" type="ORF">F0L17_26335</name>
</gene>
<dbReference type="GO" id="GO:0009055">
    <property type="term" value="F:electron transfer activity"/>
    <property type="evidence" value="ECO:0007669"/>
    <property type="project" value="UniProtKB-UniRule"/>
</dbReference>
<dbReference type="PANTHER" id="PTHR36923">
    <property type="entry name" value="FERREDOXIN"/>
    <property type="match status" value="1"/>
</dbReference>
<reference evidence="10 11" key="1">
    <citation type="submission" date="2019-11" db="EMBL/GenBank/DDBJ databases">
        <authorList>
            <person name="Yuan L."/>
        </authorList>
    </citation>
    <scope>NUCLEOTIDE SEQUENCE [LARGE SCALE GENOMIC DNA]</scope>
    <source>
        <strain evidence="10 11">TRM43335</strain>
    </source>
</reference>
<dbReference type="AlphaFoldDB" id="A0A6G2BJT9"/>
<evidence type="ECO:0000256" key="4">
    <source>
        <dbReference type="ARBA" id="ARBA00022982"/>
    </source>
</evidence>
<comment type="caution">
    <text evidence="10">The sequence shown here is derived from an EMBL/GenBank/DDBJ whole genome shotgun (WGS) entry which is preliminary data.</text>
</comment>
<evidence type="ECO:0000313" key="11">
    <source>
        <dbReference type="Proteomes" id="UP000473014"/>
    </source>
</evidence>
<evidence type="ECO:0000256" key="8">
    <source>
        <dbReference type="RuleBase" id="RU368020"/>
    </source>
</evidence>
<dbReference type="InterPro" id="IPR051269">
    <property type="entry name" value="Fe-S_cluster_ET"/>
</dbReference>
<dbReference type="GO" id="GO:0005506">
    <property type="term" value="F:iron ion binding"/>
    <property type="evidence" value="ECO:0007669"/>
    <property type="project" value="UniProtKB-UniRule"/>
</dbReference>
<dbReference type="PRINTS" id="PR00352">
    <property type="entry name" value="3FE4SFRDOXIN"/>
</dbReference>
<accession>A0A6G2BJT9</accession>
<evidence type="ECO:0000256" key="1">
    <source>
        <dbReference type="ARBA" id="ARBA00001927"/>
    </source>
</evidence>
<proteinExistence type="predicted"/>
<evidence type="ECO:0000259" key="9">
    <source>
        <dbReference type="PROSITE" id="PS51379"/>
    </source>
</evidence>
<dbReference type="EMBL" id="WIXO01000002">
    <property type="protein sequence ID" value="MTE22551.1"/>
    <property type="molecule type" value="Genomic_DNA"/>
</dbReference>
<keyword evidence="3 8" id="KW-0479">Metal-binding</keyword>
<evidence type="ECO:0000256" key="6">
    <source>
        <dbReference type="ARBA" id="ARBA00023014"/>
    </source>
</evidence>
<dbReference type="PROSITE" id="PS51379">
    <property type="entry name" value="4FE4S_FER_2"/>
    <property type="match status" value="1"/>
</dbReference>
<dbReference type="InterPro" id="IPR001080">
    <property type="entry name" value="3Fe4S_ferredoxin"/>
</dbReference>
<evidence type="ECO:0000256" key="3">
    <source>
        <dbReference type="ARBA" id="ARBA00022723"/>
    </source>
</evidence>
<dbReference type="GO" id="GO:0051538">
    <property type="term" value="F:3 iron, 4 sulfur cluster binding"/>
    <property type="evidence" value="ECO:0007669"/>
    <property type="project" value="UniProtKB-KW"/>
</dbReference>
<dbReference type="SUPFAM" id="SSF54862">
    <property type="entry name" value="4Fe-4S ferredoxins"/>
    <property type="match status" value="1"/>
</dbReference>
<comment type="cofactor">
    <cofactor evidence="1">
        <name>[3Fe-4S] cluster</name>
        <dbReference type="ChEBI" id="CHEBI:21137"/>
    </cofactor>
</comment>
<dbReference type="PANTHER" id="PTHR36923:SF3">
    <property type="entry name" value="FERREDOXIN"/>
    <property type="match status" value="1"/>
</dbReference>
<dbReference type="RefSeq" id="WP_155074264.1">
    <property type="nucleotide sequence ID" value="NZ_WIXO01000002.1"/>
</dbReference>